<feature type="signal peptide" evidence="1">
    <location>
        <begin position="1"/>
        <end position="21"/>
    </location>
</feature>
<evidence type="ECO:0000313" key="4">
    <source>
        <dbReference type="Proteomes" id="UP000001693"/>
    </source>
</evidence>
<feature type="chain" id="PRO_5002770502" description="Ice-binding protein C-terminal domain-containing protein" evidence="1">
    <location>
        <begin position="22"/>
        <end position="139"/>
    </location>
</feature>
<dbReference type="InterPro" id="IPR013424">
    <property type="entry name" value="Ice-binding_C"/>
</dbReference>
<proteinExistence type="predicted"/>
<protein>
    <recommendedName>
        <fullName evidence="2">Ice-binding protein C-terminal domain-containing protein</fullName>
    </recommendedName>
</protein>
<name>B1Y469_LEPCP</name>
<dbReference type="NCBIfam" id="NF035944">
    <property type="entry name" value="PEPxxWA-CTERM"/>
    <property type="match status" value="1"/>
</dbReference>
<dbReference type="OrthoDB" id="7844829at2"/>
<dbReference type="Pfam" id="PF07589">
    <property type="entry name" value="PEP-CTERM"/>
    <property type="match status" value="1"/>
</dbReference>
<sequence precursor="true">MKLKSIIAAVALSAAAASSFAATETITYTGSDTVLGLTGSLYNLSGGLGDVKLDGFSTGVFTDLSGYFYHFAITGSDNSYELTYDGTGTSSFAWLTEPAGGQLTVGPVVSSVPEPETYAMLLAGMGVVGAMARRRKNKA</sequence>
<keyword evidence="1" id="KW-0732">Signal</keyword>
<dbReference type="HOGENOM" id="CLU_1738261_0_0_4"/>
<reference evidence="3 4" key="1">
    <citation type="submission" date="2008-03" db="EMBL/GenBank/DDBJ databases">
        <title>Complete sequence of Leptothrix cholodnii SP-6.</title>
        <authorList>
            <consortium name="US DOE Joint Genome Institute"/>
            <person name="Copeland A."/>
            <person name="Lucas S."/>
            <person name="Lapidus A."/>
            <person name="Glavina del Rio T."/>
            <person name="Dalin E."/>
            <person name="Tice H."/>
            <person name="Bruce D."/>
            <person name="Goodwin L."/>
            <person name="Pitluck S."/>
            <person name="Chertkov O."/>
            <person name="Brettin T."/>
            <person name="Detter J.C."/>
            <person name="Han C."/>
            <person name="Kuske C.R."/>
            <person name="Schmutz J."/>
            <person name="Larimer F."/>
            <person name="Land M."/>
            <person name="Hauser L."/>
            <person name="Kyrpides N."/>
            <person name="Lykidis A."/>
            <person name="Emerson D."/>
            <person name="Richardson P."/>
        </authorList>
    </citation>
    <scope>NUCLEOTIDE SEQUENCE [LARGE SCALE GENOMIC DNA]</scope>
    <source>
        <strain evidence="4">ATCC 51168 / LMG 8142 / SP-6</strain>
    </source>
</reference>
<evidence type="ECO:0000259" key="2">
    <source>
        <dbReference type="Pfam" id="PF07589"/>
    </source>
</evidence>
<gene>
    <name evidence="3" type="ordered locus">Lcho_2326</name>
</gene>
<dbReference type="KEGG" id="lch:Lcho_2326"/>
<accession>B1Y469</accession>
<dbReference type="NCBIfam" id="TIGR02595">
    <property type="entry name" value="PEP_CTERM"/>
    <property type="match status" value="1"/>
</dbReference>
<keyword evidence="4" id="KW-1185">Reference proteome</keyword>
<organism evidence="3 4">
    <name type="scientific">Leptothrix cholodnii (strain ATCC 51168 / LMG 8142 / SP-6)</name>
    <name type="common">Leptothrix discophora (strain SP-6)</name>
    <dbReference type="NCBI Taxonomy" id="395495"/>
    <lineage>
        <taxon>Bacteria</taxon>
        <taxon>Pseudomonadati</taxon>
        <taxon>Pseudomonadota</taxon>
        <taxon>Betaproteobacteria</taxon>
        <taxon>Burkholderiales</taxon>
        <taxon>Sphaerotilaceae</taxon>
        <taxon>Leptothrix</taxon>
    </lineage>
</organism>
<dbReference type="EMBL" id="CP001013">
    <property type="protein sequence ID" value="ACB34591.1"/>
    <property type="molecule type" value="Genomic_DNA"/>
</dbReference>
<dbReference type="Proteomes" id="UP000001693">
    <property type="component" value="Chromosome"/>
</dbReference>
<feature type="domain" description="Ice-binding protein C-terminal" evidence="2">
    <location>
        <begin position="111"/>
        <end position="135"/>
    </location>
</feature>
<evidence type="ECO:0000256" key="1">
    <source>
        <dbReference type="SAM" id="SignalP"/>
    </source>
</evidence>
<evidence type="ECO:0000313" key="3">
    <source>
        <dbReference type="EMBL" id="ACB34591.1"/>
    </source>
</evidence>
<dbReference type="AlphaFoldDB" id="B1Y469"/>